<dbReference type="Pfam" id="PF00190">
    <property type="entry name" value="Cupin_1"/>
    <property type="match status" value="1"/>
</dbReference>
<keyword evidence="8 9" id="KW-0464">Manganese</keyword>
<dbReference type="PaxDb" id="3880-AET01764"/>
<reference evidence="18" key="4">
    <citation type="journal article" date="2018" name="Nat. Plants">
        <title>Whole-genome landscape of Medicago truncatula symbiotic genes.</title>
        <authorList>
            <person name="Pecrix Y."/>
            <person name="Staton S.E."/>
            <person name="Sallet E."/>
            <person name="Lelandais-Briere C."/>
            <person name="Moreau S."/>
            <person name="Carrere S."/>
            <person name="Blein T."/>
            <person name="Jardinaud M.F."/>
            <person name="Latrasse D."/>
            <person name="Zouine M."/>
            <person name="Zahm M."/>
            <person name="Kreplak J."/>
            <person name="Mayjonade B."/>
            <person name="Satge C."/>
            <person name="Perez M."/>
            <person name="Cauet S."/>
            <person name="Marande W."/>
            <person name="Chantry-Darmon C."/>
            <person name="Lopez-Roques C."/>
            <person name="Bouchez O."/>
            <person name="Berard A."/>
            <person name="Debelle F."/>
            <person name="Munos S."/>
            <person name="Bendahmane A."/>
            <person name="Berges H."/>
            <person name="Niebel A."/>
            <person name="Buitink J."/>
            <person name="Frugier F."/>
            <person name="Benhamed M."/>
            <person name="Crespi M."/>
            <person name="Gouzy J."/>
            <person name="Gamas P."/>
        </authorList>
    </citation>
    <scope>NUCLEOTIDE SEQUENCE [LARGE SCALE GENOMIC DNA]</scope>
    <source>
        <strain evidence="18">cv. Jemalong A17</strain>
    </source>
</reference>
<evidence type="ECO:0000256" key="8">
    <source>
        <dbReference type="ARBA" id="ARBA00023211"/>
    </source>
</evidence>
<dbReference type="EMBL" id="CM001224">
    <property type="protein sequence ID" value="AET01764.2"/>
    <property type="molecule type" value="Genomic_DNA"/>
</dbReference>
<evidence type="ECO:0000313" key="15">
    <source>
        <dbReference type="EMBL" id="RHN39459.1"/>
    </source>
</evidence>
<dbReference type="HOGENOM" id="CLU_015790_0_2_1"/>
<evidence type="ECO:0000256" key="11">
    <source>
        <dbReference type="PIRSR" id="PIRSR601929-3"/>
    </source>
</evidence>
<feature type="binding site" evidence="9">
    <location>
        <position position="111"/>
    </location>
    <ligand>
        <name>oxalate</name>
        <dbReference type="ChEBI" id="CHEBI:30623"/>
    </ligand>
</feature>
<evidence type="ECO:0000256" key="4">
    <source>
        <dbReference type="ARBA" id="ARBA00022525"/>
    </source>
</evidence>
<organism evidence="14 17">
    <name type="scientific">Medicago truncatula</name>
    <name type="common">Barrel medic</name>
    <name type="synonym">Medicago tribuloides</name>
    <dbReference type="NCBI Taxonomy" id="3880"/>
    <lineage>
        <taxon>Eukaryota</taxon>
        <taxon>Viridiplantae</taxon>
        <taxon>Streptophyta</taxon>
        <taxon>Embryophyta</taxon>
        <taxon>Tracheophyta</taxon>
        <taxon>Spermatophyta</taxon>
        <taxon>Magnoliopsida</taxon>
        <taxon>eudicotyledons</taxon>
        <taxon>Gunneridae</taxon>
        <taxon>Pentapetalae</taxon>
        <taxon>rosids</taxon>
        <taxon>fabids</taxon>
        <taxon>Fabales</taxon>
        <taxon>Fabaceae</taxon>
        <taxon>Papilionoideae</taxon>
        <taxon>50 kb inversion clade</taxon>
        <taxon>NPAAA clade</taxon>
        <taxon>Hologalegina</taxon>
        <taxon>IRL clade</taxon>
        <taxon>Trifolieae</taxon>
        <taxon>Medicago</taxon>
    </lineage>
</organism>
<evidence type="ECO:0000313" key="14">
    <source>
        <dbReference type="EMBL" id="AET01764.2"/>
    </source>
</evidence>
<protein>
    <recommendedName>
        <fullName evidence="12">Germin-like protein</fullName>
    </recommendedName>
</protein>
<dbReference type="PANTHER" id="PTHR31238">
    <property type="entry name" value="GERMIN-LIKE PROTEIN SUBFAMILY 3 MEMBER 3"/>
    <property type="match status" value="1"/>
</dbReference>
<feature type="binding site" evidence="10">
    <location>
        <position position="104"/>
    </location>
    <ligand>
        <name>Mn(2+)</name>
        <dbReference type="ChEBI" id="CHEBI:29035"/>
    </ligand>
</feature>
<evidence type="ECO:0000256" key="2">
    <source>
        <dbReference type="ARBA" id="ARBA00007456"/>
    </source>
</evidence>
<evidence type="ECO:0000313" key="17">
    <source>
        <dbReference type="Proteomes" id="UP000002051"/>
    </source>
</evidence>
<dbReference type="GO" id="GO:0030145">
    <property type="term" value="F:manganese ion binding"/>
    <property type="evidence" value="ECO:0007669"/>
    <property type="project" value="UniProtKB-UniRule"/>
</dbReference>
<dbReference type="PROSITE" id="PS00725">
    <property type="entry name" value="GERMIN"/>
    <property type="match status" value="1"/>
</dbReference>
<comment type="similarity">
    <text evidence="2 12">Belongs to the germin family.</text>
</comment>
<dbReference type="Proteomes" id="UP000265566">
    <property type="component" value="Chromosome 8"/>
</dbReference>
<dbReference type="GO" id="GO:0048046">
    <property type="term" value="C:apoplast"/>
    <property type="evidence" value="ECO:0007669"/>
    <property type="project" value="UniProtKB-SubCell"/>
</dbReference>
<evidence type="ECO:0000256" key="10">
    <source>
        <dbReference type="PIRSR" id="PIRSR601929-2"/>
    </source>
</evidence>
<keyword evidence="7" id="KW-0325">Glycoprotein</keyword>
<evidence type="ECO:0000256" key="3">
    <source>
        <dbReference type="ARBA" id="ARBA00022523"/>
    </source>
</evidence>
<keyword evidence="3 12" id="KW-0052">Apoplast</keyword>
<keyword evidence="12" id="KW-0732">Signal</keyword>
<feature type="binding site" evidence="10">
    <location>
        <position position="111"/>
    </location>
    <ligand>
        <name>Mn(2+)</name>
        <dbReference type="ChEBI" id="CHEBI:29035"/>
    </ligand>
</feature>
<feature type="chain" id="PRO_5014574070" description="Germin-like protein" evidence="12">
    <location>
        <begin position="24"/>
        <end position="211"/>
    </location>
</feature>
<dbReference type="InterPro" id="IPR001929">
    <property type="entry name" value="Germin"/>
</dbReference>
<keyword evidence="6 11" id="KW-1015">Disulfide bond</keyword>
<reference evidence="14 17" key="2">
    <citation type="journal article" date="2014" name="BMC Genomics">
        <title>An improved genome release (version Mt4.0) for the model legume Medicago truncatula.</title>
        <authorList>
            <person name="Tang H."/>
            <person name="Krishnakumar V."/>
            <person name="Bidwell S."/>
            <person name="Rosen B."/>
            <person name="Chan A."/>
            <person name="Zhou S."/>
            <person name="Gentzbittel L."/>
            <person name="Childs K.L."/>
            <person name="Yandell M."/>
            <person name="Gundlach H."/>
            <person name="Mayer K.F."/>
            <person name="Schwartz D.C."/>
            <person name="Town C.D."/>
        </authorList>
    </citation>
    <scope>GENOME REANNOTATION</scope>
    <source>
        <strain evidence="16 17">cv. Jemalong A17</strain>
    </source>
</reference>
<reference evidence="16" key="3">
    <citation type="submission" date="2015-04" db="UniProtKB">
        <authorList>
            <consortium name="EnsemblPlants"/>
        </authorList>
    </citation>
    <scope>IDENTIFICATION</scope>
    <source>
        <strain evidence="16">cv. Jemalong A17</strain>
    </source>
</reference>
<dbReference type="SUPFAM" id="SSF51182">
    <property type="entry name" value="RmlC-like cupins"/>
    <property type="match status" value="1"/>
</dbReference>
<dbReference type="SMART" id="SM00835">
    <property type="entry name" value="Cupin_1"/>
    <property type="match status" value="1"/>
</dbReference>
<comment type="subcellular location">
    <subcellularLocation>
        <location evidence="1 12">Secreted</location>
        <location evidence="1 12">Extracellular space</location>
        <location evidence="1 12">Apoplast</location>
    </subcellularLocation>
</comment>
<dbReference type="Gramene" id="rna45483">
    <property type="protein sequence ID" value="RHN39459.1"/>
    <property type="gene ID" value="gene45483"/>
</dbReference>
<dbReference type="eggNOG" id="ENOG502QQ4A">
    <property type="taxonomic scope" value="Eukaryota"/>
</dbReference>
<reference evidence="15" key="5">
    <citation type="journal article" date="2018" name="Nat. Plants">
        <title>Whole-genome landscape of Medicago truncatula symbiotic genes.</title>
        <authorList>
            <person name="Pecrix Y."/>
            <person name="Gamas P."/>
            <person name="Carrere S."/>
        </authorList>
    </citation>
    <scope>NUCLEOTIDE SEQUENCE</scope>
    <source>
        <tissue evidence="15">Leaves</tissue>
    </source>
</reference>
<evidence type="ECO:0000256" key="6">
    <source>
        <dbReference type="ARBA" id="ARBA00023157"/>
    </source>
</evidence>
<dbReference type="InterPro" id="IPR006045">
    <property type="entry name" value="Cupin_1"/>
</dbReference>
<keyword evidence="5 9" id="KW-0479">Metal-binding</keyword>
<feature type="binding site" evidence="9">
    <location>
        <position position="106"/>
    </location>
    <ligand>
        <name>oxalate</name>
        <dbReference type="ChEBI" id="CHEBI:30623"/>
    </ligand>
</feature>
<dbReference type="InterPro" id="IPR011051">
    <property type="entry name" value="RmlC_Cupin_sf"/>
</dbReference>
<reference evidence="14 17" key="1">
    <citation type="journal article" date="2011" name="Nature">
        <title>The Medicago genome provides insight into the evolution of rhizobial symbioses.</title>
        <authorList>
            <person name="Young N.D."/>
            <person name="Debelle F."/>
            <person name="Oldroyd G.E."/>
            <person name="Geurts R."/>
            <person name="Cannon S.B."/>
            <person name="Udvardi M.K."/>
            <person name="Benedito V.A."/>
            <person name="Mayer K.F."/>
            <person name="Gouzy J."/>
            <person name="Schoof H."/>
            <person name="Van de Peer Y."/>
            <person name="Proost S."/>
            <person name="Cook D.R."/>
            <person name="Meyers B.C."/>
            <person name="Spannagl M."/>
            <person name="Cheung F."/>
            <person name="De Mita S."/>
            <person name="Krishnakumar V."/>
            <person name="Gundlach H."/>
            <person name="Zhou S."/>
            <person name="Mudge J."/>
            <person name="Bharti A.K."/>
            <person name="Murray J.D."/>
            <person name="Naoumkina M.A."/>
            <person name="Rosen B."/>
            <person name="Silverstein K.A."/>
            <person name="Tang H."/>
            <person name="Rombauts S."/>
            <person name="Zhao P.X."/>
            <person name="Zhou P."/>
            <person name="Barbe V."/>
            <person name="Bardou P."/>
            <person name="Bechner M."/>
            <person name="Bellec A."/>
            <person name="Berger A."/>
            <person name="Berges H."/>
            <person name="Bidwell S."/>
            <person name="Bisseling T."/>
            <person name="Choisne N."/>
            <person name="Couloux A."/>
            <person name="Denny R."/>
            <person name="Deshpande S."/>
            <person name="Dai X."/>
            <person name="Doyle J.J."/>
            <person name="Dudez A.M."/>
            <person name="Farmer A.D."/>
            <person name="Fouteau S."/>
            <person name="Franken C."/>
            <person name="Gibelin C."/>
            <person name="Gish J."/>
            <person name="Goldstein S."/>
            <person name="Gonzalez A.J."/>
            <person name="Green P.J."/>
            <person name="Hallab A."/>
            <person name="Hartog M."/>
            <person name="Hua A."/>
            <person name="Humphray S.J."/>
            <person name="Jeong D.H."/>
            <person name="Jing Y."/>
            <person name="Jocker A."/>
            <person name="Kenton S.M."/>
            <person name="Kim D.J."/>
            <person name="Klee K."/>
            <person name="Lai H."/>
            <person name="Lang C."/>
            <person name="Lin S."/>
            <person name="Macmil S.L."/>
            <person name="Magdelenat G."/>
            <person name="Matthews L."/>
            <person name="McCorrison J."/>
            <person name="Monaghan E.L."/>
            <person name="Mun J.H."/>
            <person name="Najar F.Z."/>
            <person name="Nicholson C."/>
            <person name="Noirot C."/>
            <person name="O'Bleness M."/>
            <person name="Paule C.R."/>
            <person name="Poulain J."/>
            <person name="Prion F."/>
            <person name="Qin B."/>
            <person name="Qu C."/>
            <person name="Retzel E.F."/>
            <person name="Riddle C."/>
            <person name="Sallet E."/>
            <person name="Samain S."/>
            <person name="Samson N."/>
            <person name="Sanders I."/>
            <person name="Saurat O."/>
            <person name="Scarpelli C."/>
            <person name="Schiex T."/>
            <person name="Segurens B."/>
            <person name="Severin A.J."/>
            <person name="Sherrier D.J."/>
            <person name="Shi R."/>
            <person name="Sims S."/>
            <person name="Singer S.R."/>
            <person name="Sinharoy S."/>
            <person name="Sterck L."/>
            <person name="Viollet A."/>
            <person name="Wang B.B."/>
            <person name="Wang K."/>
            <person name="Wang M."/>
            <person name="Wang X."/>
            <person name="Warfsmann J."/>
            <person name="Weissenbach J."/>
            <person name="White D.D."/>
            <person name="White J.D."/>
            <person name="Wiley G.B."/>
            <person name="Wincker P."/>
            <person name="Xing Y."/>
            <person name="Yang L."/>
            <person name="Yao Z."/>
            <person name="Ying F."/>
            <person name="Zhai J."/>
            <person name="Zhou L."/>
            <person name="Zuber A."/>
            <person name="Denarie J."/>
            <person name="Dixon R.A."/>
            <person name="May G.D."/>
            <person name="Schwartz D.C."/>
            <person name="Rogers J."/>
            <person name="Quetier F."/>
            <person name="Town C.D."/>
            <person name="Roe B.A."/>
        </authorList>
    </citation>
    <scope>NUCLEOTIDE SEQUENCE [LARGE SCALE GENOMIC DNA]</scope>
    <source>
        <strain evidence="14">A17</strain>
        <strain evidence="16 17">cv. Jemalong A17</strain>
    </source>
</reference>
<gene>
    <name evidence="16" type="primary">11428621</name>
    <name evidence="14" type="ordered locus">MTR_8g020760</name>
    <name evidence="15" type="ORF">MtrunA17_Chr8g0344031</name>
</gene>
<sequence length="211" mass="22790">MRIIYITLFYFSLLLSYASYATSVNDFCVADLQLPNTPSGYPCKSETNVTVDDFLFSDFVPRNTIDPFNVRLTTAFVTSLPGLNGLGISAARGDFGLNGTVPMHFHPDANELLIVVKGQLTAGFITPTKVDLKTVKPGDSLVIPKGLLHFGVNTDVGNAIASAFFSSSNPKMEILDYLLFGNDLSTSIIANPTLLDVSQIIKLKAQFRGSG</sequence>
<feature type="signal peptide" evidence="12">
    <location>
        <begin position="1"/>
        <end position="23"/>
    </location>
</feature>
<evidence type="ECO:0000256" key="5">
    <source>
        <dbReference type="ARBA" id="ARBA00022723"/>
    </source>
</evidence>
<dbReference type="EnsemblPlants" id="AET01764">
    <property type="protein sequence ID" value="AET01764"/>
    <property type="gene ID" value="MTR_8g020760"/>
</dbReference>
<dbReference type="CDD" id="cd02241">
    <property type="entry name" value="cupin_OxOx"/>
    <property type="match status" value="1"/>
</dbReference>
<evidence type="ECO:0000313" key="16">
    <source>
        <dbReference type="EnsemblPlants" id="AET01764"/>
    </source>
</evidence>
<keyword evidence="4 12" id="KW-0964">Secreted</keyword>
<dbReference type="GO" id="GO:0031012">
    <property type="term" value="C:extracellular matrix"/>
    <property type="evidence" value="ECO:0000318"/>
    <property type="project" value="GO_Central"/>
</dbReference>
<evidence type="ECO:0000256" key="1">
    <source>
        <dbReference type="ARBA" id="ARBA00004271"/>
    </source>
</evidence>
<feature type="binding site" evidence="10">
    <location>
        <position position="106"/>
    </location>
    <ligand>
        <name>Mn(2+)</name>
        <dbReference type="ChEBI" id="CHEBI:29035"/>
    </ligand>
</feature>
<proteinExistence type="inferred from homology"/>
<dbReference type="PRINTS" id="PR00325">
    <property type="entry name" value="GERMIN"/>
</dbReference>
<dbReference type="OrthoDB" id="1921208at2759"/>
<evidence type="ECO:0000313" key="18">
    <source>
        <dbReference type="Proteomes" id="UP000265566"/>
    </source>
</evidence>
<feature type="domain" description="Cupin type-1" evidence="13">
    <location>
        <begin position="56"/>
        <end position="201"/>
    </location>
</feature>
<evidence type="ECO:0000256" key="9">
    <source>
        <dbReference type="PIRSR" id="PIRSR601929-1"/>
    </source>
</evidence>
<evidence type="ECO:0000259" key="13">
    <source>
        <dbReference type="SMART" id="SM00835"/>
    </source>
</evidence>
<dbReference type="EMBL" id="PSQE01000008">
    <property type="protein sequence ID" value="RHN39459.1"/>
    <property type="molecule type" value="Genomic_DNA"/>
</dbReference>
<keyword evidence="17" id="KW-1185">Reference proteome</keyword>
<name>G7L6W0_MEDTR</name>
<feature type="binding site" evidence="10">
    <location>
        <position position="149"/>
    </location>
    <ligand>
        <name>Mn(2+)</name>
        <dbReference type="ChEBI" id="CHEBI:29035"/>
    </ligand>
</feature>
<dbReference type="KEGG" id="mtr:11428621"/>
<dbReference type="InterPro" id="IPR019780">
    <property type="entry name" value="Germin_Mn-BS"/>
</dbReference>
<accession>G7L6W0</accession>
<evidence type="ECO:0000256" key="7">
    <source>
        <dbReference type="ARBA" id="ARBA00023180"/>
    </source>
</evidence>
<dbReference type="Gene3D" id="2.60.120.10">
    <property type="entry name" value="Jelly Rolls"/>
    <property type="match status" value="1"/>
</dbReference>
<dbReference type="AlphaFoldDB" id="G7L6W0"/>
<evidence type="ECO:0000256" key="12">
    <source>
        <dbReference type="RuleBase" id="RU366015"/>
    </source>
</evidence>
<accession>A0A0C3XXM4</accession>
<feature type="disulfide bond" evidence="11">
    <location>
        <begin position="28"/>
        <end position="43"/>
    </location>
</feature>
<dbReference type="InterPro" id="IPR014710">
    <property type="entry name" value="RmlC-like_jellyroll"/>
</dbReference>
<dbReference type="Proteomes" id="UP000002051">
    <property type="component" value="Chromosome 8"/>
</dbReference>